<dbReference type="InParanoid" id="A0A078A4U3"/>
<evidence type="ECO:0000256" key="8">
    <source>
        <dbReference type="RuleBase" id="RU363111"/>
    </source>
</evidence>
<dbReference type="OrthoDB" id="306138at2759"/>
<comment type="similarity">
    <text evidence="7 8">Belongs to the SFT2 family.</text>
</comment>
<evidence type="ECO:0000313" key="10">
    <source>
        <dbReference type="Proteomes" id="UP000039865"/>
    </source>
</evidence>
<protein>
    <recommendedName>
        <fullName evidence="8">Vesicle transport protein</fullName>
    </recommendedName>
</protein>
<evidence type="ECO:0000256" key="4">
    <source>
        <dbReference type="ARBA" id="ARBA00022927"/>
    </source>
</evidence>
<accession>A0A078A4U3</accession>
<reference evidence="9 10" key="1">
    <citation type="submission" date="2014-06" db="EMBL/GenBank/DDBJ databases">
        <authorList>
            <person name="Swart Estienne"/>
        </authorList>
    </citation>
    <scope>NUCLEOTIDE SEQUENCE [LARGE SCALE GENOMIC DNA]</scope>
    <source>
        <strain evidence="9 10">130c</strain>
    </source>
</reference>
<evidence type="ECO:0000313" key="9">
    <source>
        <dbReference type="EMBL" id="CDW76585.1"/>
    </source>
</evidence>
<organism evidence="9 10">
    <name type="scientific">Stylonychia lemnae</name>
    <name type="common">Ciliate</name>
    <dbReference type="NCBI Taxonomy" id="5949"/>
    <lineage>
        <taxon>Eukaryota</taxon>
        <taxon>Sar</taxon>
        <taxon>Alveolata</taxon>
        <taxon>Ciliophora</taxon>
        <taxon>Intramacronucleata</taxon>
        <taxon>Spirotrichea</taxon>
        <taxon>Stichotrichia</taxon>
        <taxon>Sporadotrichida</taxon>
        <taxon>Oxytrichidae</taxon>
        <taxon>Stylonychinae</taxon>
        <taxon>Stylonychia</taxon>
    </lineage>
</organism>
<evidence type="ECO:0000256" key="2">
    <source>
        <dbReference type="ARBA" id="ARBA00022448"/>
    </source>
</evidence>
<feature type="transmembrane region" description="Helical" evidence="8">
    <location>
        <begin position="100"/>
        <end position="122"/>
    </location>
</feature>
<dbReference type="PANTHER" id="PTHR23137:SF36">
    <property type="entry name" value="VESICLE TRANSPORT PROTEIN SFT2C"/>
    <property type="match status" value="1"/>
</dbReference>
<dbReference type="GO" id="GO:0016192">
    <property type="term" value="P:vesicle-mediated transport"/>
    <property type="evidence" value="ECO:0007669"/>
    <property type="project" value="InterPro"/>
</dbReference>
<proteinExistence type="inferred from homology"/>
<dbReference type="Proteomes" id="UP000039865">
    <property type="component" value="Unassembled WGS sequence"/>
</dbReference>
<gene>
    <name evidence="9" type="primary">Contig15244.g16245</name>
    <name evidence="9" type="ORF">STYLEM_5545</name>
</gene>
<keyword evidence="5 8" id="KW-1133">Transmembrane helix</keyword>
<dbReference type="InterPro" id="IPR007305">
    <property type="entry name" value="Vesicle_transpt_Got1/SFT2"/>
</dbReference>
<sequence>MSDIYGAFANAYKSGDIQIKADPKRVFNLFTETKDLENNQQTQSTQGNGNALQNSFQSIKSKLFSSSESQNQSQNTAGAPPKPIQFVISKMDDKKDYTKAIICFIISGVFLMFATLSLPSIILSPQTFTSLFTISMISLIFALAFLNGPATYVKKLSESKNIFASAVMVISTILSLYFSIIQGSYLLSILFCFIEFNAVMLFFCNTFPAGKQGMKLFGGAAKTMLTAPFK</sequence>
<dbReference type="EMBL" id="CCKQ01005372">
    <property type="protein sequence ID" value="CDW76585.1"/>
    <property type="molecule type" value="Genomic_DNA"/>
</dbReference>
<feature type="transmembrane region" description="Helical" evidence="8">
    <location>
        <begin position="128"/>
        <end position="150"/>
    </location>
</feature>
<dbReference type="GO" id="GO:0015031">
    <property type="term" value="P:protein transport"/>
    <property type="evidence" value="ECO:0007669"/>
    <property type="project" value="UniProtKB-KW"/>
</dbReference>
<dbReference type="Pfam" id="PF04178">
    <property type="entry name" value="Got1"/>
    <property type="match status" value="1"/>
</dbReference>
<comment type="subcellular location">
    <subcellularLocation>
        <location evidence="1 8">Membrane</location>
        <topology evidence="1 8">Multi-pass membrane protein</topology>
    </subcellularLocation>
</comment>
<feature type="transmembrane region" description="Helical" evidence="8">
    <location>
        <begin position="162"/>
        <end position="180"/>
    </location>
</feature>
<dbReference type="GO" id="GO:0012505">
    <property type="term" value="C:endomembrane system"/>
    <property type="evidence" value="ECO:0007669"/>
    <property type="project" value="UniProtKB-ARBA"/>
</dbReference>
<dbReference type="GO" id="GO:0016020">
    <property type="term" value="C:membrane"/>
    <property type="evidence" value="ECO:0007669"/>
    <property type="project" value="UniProtKB-SubCell"/>
</dbReference>
<dbReference type="PANTHER" id="PTHR23137">
    <property type="entry name" value="VESICLE TRANSPORT PROTEIN-RELATED"/>
    <property type="match status" value="1"/>
</dbReference>
<evidence type="ECO:0000256" key="6">
    <source>
        <dbReference type="ARBA" id="ARBA00023136"/>
    </source>
</evidence>
<dbReference type="InterPro" id="IPR011691">
    <property type="entry name" value="Vesicle_transpt_SFT2"/>
</dbReference>
<keyword evidence="3 8" id="KW-0812">Transmembrane</keyword>
<evidence type="ECO:0000256" key="5">
    <source>
        <dbReference type="ARBA" id="ARBA00022989"/>
    </source>
</evidence>
<feature type="transmembrane region" description="Helical" evidence="8">
    <location>
        <begin position="186"/>
        <end position="207"/>
    </location>
</feature>
<evidence type="ECO:0000256" key="3">
    <source>
        <dbReference type="ARBA" id="ARBA00022692"/>
    </source>
</evidence>
<evidence type="ECO:0000256" key="1">
    <source>
        <dbReference type="ARBA" id="ARBA00004141"/>
    </source>
</evidence>
<keyword evidence="2 8" id="KW-0813">Transport</keyword>
<name>A0A078A4U3_STYLE</name>
<evidence type="ECO:0000256" key="7">
    <source>
        <dbReference type="ARBA" id="ARBA00025800"/>
    </source>
</evidence>
<keyword evidence="4 8" id="KW-0653">Protein transport</keyword>
<keyword evidence="10" id="KW-1185">Reference proteome</keyword>
<keyword evidence="6 8" id="KW-0472">Membrane</keyword>
<dbReference type="GO" id="GO:0005737">
    <property type="term" value="C:cytoplasm"/>
    <property type="evidence" value="ECO:0007669"/>
    <property type="project" value="UniProtKB-ARBA"/>
</dbReference>
<comment type="function">
    <text evidence="8">May be involved in fusion of retrograde transport vesicles derived from an endocytic compartment with the Golgi complex.</text>
</comment>
<dbReference type="AlphaFoldDB" id="A0A078A4U3"/>